<gene>
    <name evidence="5" type="ORF">pdam_00007297</name>
</gene>
<feature type="compositionally biased region" description="Low complexity" evidence="4">
    <location>
        <begin position="761"/>
        <end position="776"/>
    </location>
</feature>
<sequence length="852" mass="95423">MLQGVHLVGEDEDDVYGGFNDYNPAFDTENLEEDEEFQQALKTSHGQRPGLKTGMKISTSAGRGKVPGSSMGRPTTGIADTGMARPMTAVRAVGYTSSESVVSSVLIVRCVAVLETSMTGGAQFDPFNQARLPAPPLEGKAEESPEEKIKQMEKKVNELVEESCFANDRGEYPLALEKAKEAGRKERALCRQREQSSLGEQVNLDMTYSVLFNLANQYHANKLYAEALNTYQVIVKNKMFSNAGRLRVNMGNIYCEQKKYPQAVKQYRMALDQVPNTHKDMRIKIMQNIGVAFVKIGQFSDAVTSFEHIMGEKASFQTGFNLLLCYYALGDKEKMKKTFQKLLTVSLGFDDEDKYTLTGDDPQQALILEVIRNDRLRQIERQKKSQADKCIMSAAKLISPAIESSFAAGFDWCIECVKASPYLDLANELEITKAITYLKEKDLAKAIETLKGFEKKDSKVQSTAATNLSFLYFLENEVSQADKYAELAITADRYNPAALVNKGNCLFANGEYEKAREYYQEAYNVEASCTEALFNLGLAEKKLNRLGVALDCFYKLQAILKNHPQVLYQIASIHEMLEDKSQAIEWYMQLVSVVPTDPSVLSKLGELYDSEQDKSQAFQYHFESYRYFPSNIDIISWLGAYYIDSQFCEKAIHYFEKAAVIQPNEVKWQLMIASCYRRSGNYQQALETYKTIHKRFPENVECLKFLVRICTDLGLKDVQDYAQKLKKAEKAREMKQQRSNSGSRKGSGRAGSANMPGSGGSRNNSAGSESGRVDSGGSDRRRSANRSAGRTKPFIPDNDDSFSFSGSKEVDATYADPLGEAPARPKTAGRQRPQQVEDEFGDEEIGDDLLPD</sequence>
<dbReference type="OrthoDB" id="1926212at2759"/>
<organism evidence="5 6">
    <name type="scientific">Pocillopora damicornis</name>
    <name type="common">Cauliflower coral</name>
    <name type="synonym">Millepora damicornis</name>
    <dbReference type="NCBI Taxonomy" id="46731"/>
    <lineage>
        <taxon>Eukaryota</taxon>
        <taxon>Metazoa</taxon>
        <taxon>Cnidaria</taxon>
        <taxon>Anthozoa</taxon>
        <taxon>Hexacorallia</taxon>
        <taxon>Scleractinia</taxon>
        <taxon>Astrocoeniina</taxon>
        <taxon>Pocilloporidae</taxon>
        <taxon>Pocillopora</taxon>
    </lineage>
</organism>
<dbReference type="FunFam" id="1.25.40.10:FF:000283">
    <property type="entry name" value="Intraflagellar transport 88"/>
    <property type="match status" value="1"/>
</dbReference>
<dbReference type="GO" id="GO:0005814">
    <property type="term" value="C:centriole"/>
    <property type="evidence" value="ECO:0007669"/>
    <property type="project" value="TreeGrafter"/>
</dbReference>
<feature type="region of interest" description="Disordered" evidence="4">
    <location>
        <begin position="728"/>
        <end position="852"/>
    </location>
</feature>
<dbReference type="GO" id="GO:0036064">
    <property type="term" value="C:ciliary basal body"/>
    <property type="evidence" value="ECO:0007669"/>
    <property type="project" value="TreeGrafter"/>
</dbReference>
<dbReference type="GO" id="GO:0019894">
    <property type="term" value="F:kinesin binding"/>
    <property type="evidence" value="ECO:0007669"/>
    <property type="project" value="TreeGrafter"/>
</dbReference>
<dbReference type="GO" id="GO:1905515">
    <property type="term" value="P:non-motile cilium assembly"/>
    <property type="evidence" value="ECO:0007669"/>
    <property type="project" value="TreeGrafter"/>
</dbReference>
<dbReference type="GO" id="GO:0097730">
    <property type="term" value="C:non-motile cilium"/>
    <property type="evidence" value="ECO:0007669"/>
    <property type="project" value="TreeGrafter"/>
</dbReference>
<dbReference type="Pfam" id="PF13181">
    <property type="entry name" value="TPR_8"/>
    <property type="match status" value="2"/>
</dbReference>
<comment type="caution">
    <text evidence="5">The sequence shown here is derived from an EMBL/GenBank/DDBJ whole genome shotgun (WGS) entry which is preliminary data.</text>
</comment>
<dbReference type="SUPFAM" id="SSF48452">
    <property type="entry name" value="TPR-like"/>
    <property type="match status" value="2"/>
</dbReference>
<dbReference type="Proteomes" id="UP000275408">
    <property type="component" value="Unassembled WGS sequence"/>
</dbReference>
<dbReference type="PROSITE" id="PS50005">
    <property type="entry name" value="TPR"/>
    <property type="match status" value="4"/>
</dbReference>
<keyword evidence="1" id="KW-0677">Repeat</keyword>
<dbReference type="Gene3D" id="1.25.40.10">
    <property type="entry name" value="Tetratricopeptide repeat domain"/>
    <property type="match status" value="3"/>
</dbReference>
<feature type="repeat" description="TPR" evidence="3">
    <location>
        <begin position="244"/>
        <end position="277"/>
    </location>
</feature>
<dbReference type="FunFam" id="1.25.40.10:FF:000106">
    <property type="entry name" value="Intraflagellar transport 88 homolog (Chlamydomonas)"/>
    <property type="match status" value="1"/>
</dbReference>
<accession>A0A3M6V1K5</accession>
<evidence type="ECO:0000313" key="5">
    <source>
        <dbReference type="EMBL" id="RMX59805.1"/>
    </source>
</evidence>
<evidence type="ECO:0000256" key="4">
    <source>
        <dbReference type="SAM" id="MobiDB-lite"/>
    </source>
</evidence>
<dbReference type="Pfam" id="PF07719">
    <property type="entry name" value="TPR_2"/>
    <property type="match status" value="1"/>
</dbReference>
<evidence type="ECO:0000256" key="2">
    <source>
        <dbReference type="ARBA" id="ARBA00022803"/>
    </source>
</evidence>
<evidence type="ECO:0000313" key="6">
    <source>
        <dbReference type="Proteomes" id="UP000275408"/>
    </source>
</evidence>
<keyword evidence="6" id="KW-1185">Reference proteome</keyword>
<reference evidence="5 6" key="1">
    <citation type="journal article" date="2018" name="Sci. Rep.">
        <title>Comparative analysis of the Pocillopora damicornis genome highlights role of immune system in coral evolution.</title>
        <authorList>
            <person name="Cunning R."/>
            <person name="Bay R.A."/>
            <person name="Gillette P."/>
            <person name="Baker A.C."/>
            <person name="Traylor-Knowles N."/>
        </authorList>
    </citation>
    <scope>NUCLEOTIDE SEQUENCE [LARGE SCALE GENOMIC DNA]</scope>
    <source>
        <strain evidence="5">RSMAS</strain>
        <tissue evidence="5">Whole animal</tissue>
    </source>
</reference>
<dbReference type="PANTHER" id="PTHR44117">
    <property type="entry name" value="INTRAFLAGELLAR TRANSPORT PROTEIN 88 HOMOLOG"/>
    <property type="match status" value="1"/>
</dbReference>
<feature type="compositionally biased region" description="Acidic residues" evidence="4">
    <location>
        <begin position="836"/>
        <end position="852"/>
    </location>
</feature>
<feature type="repeat" description="TPR" evidence="3">
    <location>
        <begin position="496"/>
        <end position="529"/>
    </location>
</feature>
<dbReference type="STRING" id="46731.A0A3M6V1K5"/>
<keyword evidence="2 3" id="KW-0802">TPR repeat</keyword>
<dbReference type="EMBL" id="RCHS01000275">
    <property type="protein sequence ID" value="RMX59805.1"/>
    <property type="molecule type" value="Genomic_DNA"/>
</dbReference>
<feature type="region of interest" description="Disordered" evidence="4">
    <location>
        <begin position="42"/>
        <end position="81"/>
    </location>
</feature>
<dbReference type="GO" id="GO:0042073">
    <property type="term" value="P:intraciliary transport"/>
    <property type="evidence" value="ECO:0007669"/>
    <property type="project" value="TreeGrafter"/>
</dbReference>
<proteinExistence type="predicted"/>
<evidence type="ECO:0000256" key="1">
    <source>
        <dbReference type="ARBA" id="ARBA00022737"/>
    </source>
</evidence>
<dbReference type="InterPro" id="IPR019734">
    <property type="entry name" value="TPR_rpt"/>
</dbReference>
<dbReference type="PANTHER" id="PTHR44117:SF1">
    <property type="entry name" value="INTRAFLAGELLAR TRANSPORT PROTEIN 88 HOMOLOG"/>
    <property type="match status" value="1"/>
</dbReference>
<dbReference type="SMART" id="SM00028">
    <property type="entry name" value="TPR"/>
    <property type="match status" value="10"/>
</dbReference>
<dbReference type="Pfam" id="PF12895">
    <property type="entry name" value="ANAPC3"/>
    <property type="match status" value="1"/>
</dbReference>
<protein>
    <recommendedName>
        <fullName evidence="7">Intraflagellar transport protein 88 homolog</fullName>
    </recommendedName>
</protein>
<name>A0A3M6V1K5_POCDA</name>
<dbReference type="GO" id="GO:0097546">
    <property type="term" value="C:ciliary base"/>
    <property type="evidence" value="ECO:0007669"/>
    <property type="project" value="TreeGrafter"/>
</dbReference>
<feature type="repeat" description="TPR" evidence="3">
    <location>
        <begin position="564"/>
        <end position="597"/>
    </location>
</feature>
<dbReference type="InterPro" id="IPR013105">
    <property type="entry name" value="TPR_2"/>
</dbReference>
<dbReference type="AlphaFoldDB" id="A0A3M6V1K5"/>
<feature type="compositionally biased region" description="Low complexity" evidence="4">
    <location>
        <begin position="738"/>
        <end position="754"/>
    </location>
</feature>
<feature type="repeat" description="TPR" evidence="3">
    <location>
        <begin position="632"/>
        <end position="665"/>
    </location>
</feature>
<dbReference type="InterPro" id="IPR011990">
    <property type="entry name" value="TPR-like_helical_dom_sf"/>
</dbReference>
<evidence type="ECO:0000256" key="3">
    <source>
        <dbReference type="PROSITE-ProRule" id="PRU00339"/>
    </source>
</evidence>
<evidence type="ECO:0008006" key="7">
    <source>
        <dbReference type="Google" id="ProtNLM"/>
    </source>
</evidence>